<dbReference type="InterPro" id="IPR042523">
    <property type="entry name" value="Atg7_N_2"/>
</dbReference>
<dbReference type="AlphaFoldDB" id="A0AAD7AI00"/>
<comment type="subcellular location">
    <subcellularLocation>
        <location evidence="7">Cytoplasm</location>
    </subcellularLocation>
    <subcellularLocation>
        <location evidence="7">Preautophagosomal structure</location>
    </subcellularLocation>
</comment>
<evidence type="ECO:0000313" key="11">
    <source>
        <dbReference type="Proteomes" id="UP001218218"/>
    </source>
</evidence>
<evidence type="ECO:0000256" key="1">
    <source>
        <dbReference type="ARBA" id="ARBA00010931"/>
    </source>
</evidence>
<dbReference type="InterPro" id="IPR045886">
    <property type="entry name" value="ThiF/MoeB/HesA"/>
</dbReference>
<evidence type="ECO:0000256" key="6">
    <source>
        <dbReference type="PIRSR" id="PIRSR606285-1"/>
    </source>
</evidence>
<keyword evidence="11" id="KW-1185">Reference proteome</keyword>
<feature type="domain" description="THIF-type NAD/FAD binding fold" evidence="8">
    <location>
        <begin position="330"/>
        <end position="562"/>
    </location>
</feature>
<dbReference type="InterPro" id="IPR006285">
    <property type="entry name" value="Atg7"/>
</dbReference>
<dbReference type="PANTHER" id="PTHR10953:SF3">
    <property type="entry name" value="UBIQUITIN-LIKE MODIFIER-ACTIVATING ENZYME ATG7"/>
    <property type="match status" value="1"/>
</dbReference>
<keyword evidence="3 7" id="KW-0813">Transport</keyword>
<comment type="caution">
    <text evidence="10">The sequence shown here is derived from an EMBL/GenBank/DDBJ whole genome shotgun (WGS) entry which is preliminary data.</text>
</comment>
<comment type="subunit">
    <text evidence="7">Homodimer.</text>
</comment>
<accession>A0AAD7AI00</accession>
<protein>
    <recommendedName>
        <fullName evidence="2 7">Ubiquitin-like modifier-activating enzyme ATG7</fullName>
    </recommendedName>
    <alternativeName>
        <fullName evidence="7">Autophagy-related protein 7</fullName>
    </alternativeName>
</protein>
<keyword evidence="7" id="KW-0963">Cytoplasm</keyword>
<dbReference type="InterPro" id="IPR000594">
    <property type="entry name" value="ThiF_NAD_FAD-bd"/>
</dbReference>
<evidence type="ECO:0000259" key="8">
    <source>
        <dbReference type="Pfam" id="PF00899"/>
    </source>
</evidence>
<gene>
    <name evidence="10" type="ORF">DFH08DRAFT_845816</name>
</gene>
<dbReference type="SUPFAM" id="SSF69572">
    <property type="entry name" value="Activating enzymes of the ubiquitin-like proteins"/>
    <property type="match status" value="1"/>
</dbReference>
<dbReference type="Proteomes" id="UP001218218">
    <property type="component" value="Unassembled WGS sequence"/>
</dbReference>
<dbReference type="InterPro" id="IPR035985">
    <property type="entry name" value="Ubiquitin-activating_enz"/>
</dbReference>
<feature type="active site" description="Glycyl thioester intermediate" evidence="6">
    <location>
        <position position="536"/>
    </location>
</feature>
<feature type="domain" description="Ubiquitin-like modifier-activating enzyme Atg7 N-terminal" evidence="9">
    <location>
        <begin position="4"/>
        <end position="313"/>
    </location>
</feature>
<keyword evidence="4 7" id="KW-0653">Protein transport</keyword>
<dbReference type="NCBIfam" id="TIGR01381">
    <property type="entry name" value="E1_like_apg7"/>
    <property type="match status" value="1"/>
</dbReference>
<dbReference type="GO" id="GO:0000407">
    <property type="term" value="C:phagophore assembly site"/>
    <property type="evidence" value="ECO:0007669"/>
    <property type="project" value="UniProtKB-SubCell"/>
</dbReference>
<evidence type="ECO:0000256" key="7">
    <source>
        <dbReference type="RuleBase" id="RU366022"/>
    </source>
</evidence>
<dbReference type="Gene3D" id="3.40.140.70">
    <property type="entry name" value="Ubiquitin-like modifier-activating enzyme ATG7 N-terminal domain"/>
    <property type="match status" value="1"/>
</dbReference>
<dbReference type="EMBL" id="JARIHO010000006">
    <property type="protein sequence ID" value="KAJ7359335.1"/>
    <property type="molecule type" value="Genomic_DNA"/>
</dbReference>
<dbReference type="InterPro" id="IPR032197">
    <property type="entry name" value="Atg7_N"/>
</dbReference>
<dbReference type="PANTHER" id="PTHR10953">
    <property type="entry name" value="UBIQUITIN-ACTIVATING ENZYME E1"/>
    <property type="match status" value="1"/>
</dbReference>
<dbReference type="GO" id="GO:0019778">
    <property type="term" value="F:Atg12 activating enzyme activity"/>
    <property type="evidence" value="ECO:0007669"/>
    <property type="project" value="TreeGrafter"/>
</dbReference>
<organism evidence="10 11">
    <name type="scientific">Mycena albidolilacea</name>
    <dbReference type="NCBI Taxonomy" id="1033008"/>
    <lineage>
        <taxon>Eukaryota</taxon>
        <taxon>Fungi</taxon>
        <taxon>Dikarya</taxon>
        <taxon>Basidiomycota</taxon>
        <taxon>Agaricomycotina</taxon>
        <taxon>Agaricomycetes</taxon>
        <taxon>Agaricomycetidae</taxon>
        <taxon>Agaricales</taxon>
        <taxon>Marasmiineae</taxon>
        <taxon>Mycenaceae</taxon>
        <taxon>Mycena</taxon>
    </lineage>
</organism>
<keyword evidence="5 7" id="KW-0072">Autophagy</keyword>
<dbReference type="GO" id="GO:0034727">
    <property type="term" value="P:piecemeal microautophagy of the nucleus"/>
    <property type="evidence" value="ECO:0007669"/>
    <property type="project" value="TreeGrafter"/>
</dbReference>
<dbReference type="FunFam" id="3.40.140.70:FF:000001">
    <property type="entry name" value="Ubiquitin-like modifier-activating enzyme atg7"/>
    <property type="match status" value="1"/>
</dbReference>
<dbReference type="CDD" id="cd01486">
    <property type="entry name" value="Apg7"/>
    <property type="match status" value="1"/>
</dbReference>
<evidence type="ECO:0000313" key="10">
    <source>
        <dbReference type="EMBL" id="KAJ7359335.1"/>
    </source>
</evidence>
<dbReference type="GO" id="GO:0015031">
    <property type="term" value="P:protein transport"/>
    <property type="evidence" value="ECO:0007669"/>
    <property type="project" value="UniProtKB-UniRule"/>
</dbReference>
<dbReference type="InterPro" id="IPR042522">
    <property type="entry name" value="Atg7_N_1"/>
</dbReference>
<evidence type="ECO:0000259" key="9">
    <source>
        <dbReference type="Pfam" id="PF16420"/>
    </source>
</evidence>
<evidence type="ECO:0000256" key="5">
    <source>
        <dbReference type="ARBA" id="ARBA00023006"/>
    </source>
</evidence>
<dbReference type="GO" id="GO:0006995">
    <property type="term" value="P:cellular response to nitrogen starvation"/>
    <property type="evidence" value="ECO:0007669"/>
    <property type="project" value="TreeGrafter"/>
</dbReference>
<proteinExistence type="inferred from homology"/>
<dbReference type="Pfam" id="PF16420">
    <property type="entry name" value="ATG7_N"/>
    <property type="match status" value="1"/>
</dbReference>
<reference evidence="10" key="1">
    <citation type="submission" date="2023-03" db="EMBL/GenBank/DDBJ databases">
        <title>Massive genome expansion in bonnet fungi (Mycena s.s.) driven by repeated elements and novel gene families across ecological guilds.</title>
        <authorList>
            <consortium name="Lawrence Berkeley National Laboratory"/>
            <person name="Harder C.B."/>
            <person name="Miyauchi S."/>
            <person name="Viragh M."/>
            <person name="Kuo A."/>
            <person name="Thoen E."/>
            <person name="Andreopoulos B."/>
            <person name="Lu D."/>
            <person name="Skrede I."/>
            <person name="Drula E."/>
            <person name="Henrissat B."/>
            <person name="Morin E."/>
            <person name="Kohler A."/>
            <person name="Barry K."/>
            <person name="LaButti K."/>
            <person name="Morin E."/>
            <person name="Salamov A."/>
            <person name="Lipzen A."/>
            <person name="Mereny Z."/>
            <person name="Hegedus B."/>
            <person name="Baldrian P."/>
            <person name="Stursova M."/>
            <person name="Weitz H."/>
            <person name="Taylor A."/>
            <person name="Grigoriev I.V."/>
            <person name="Nagy L.G."/>
            <person name="Martin F."/>
            <person name="Kauserud H."/>
        </authorList>
    </citation>
    <scope>NUCLEOTIDE SEQUENCE</scope>
    <source>
        <strain evidence="10">CBHHK002</strain>
    </source>
</reference>
<name>A0AAD7AI00_9AGAR</name>
<evidence type="ECO:0000256" key="2">
    <source>
        <dbReference type="ARBA" id="ARBA00017647"/>
    </source>
</evidence>
<dbReference type="Gene3D" id="3.40.50.720">
    <property type="entry name" value="NAD(P)-binding Rossmann-like Domain"/>
    <property type="match status" value="1"/>
</dbReference>
<dbReference type="GO" id="GO:0000422">
    <property type="term" value="P:autophagy of mitochondrion"/>
    <property type="evidence" value="ECO:0007669"/>
    <property type="project" value="TreeGrafter"/>
</dbReference>
<evidence type="ECO:0000256" key="4">
    <source>
        <dbReference type="ARBA" id="ARBA00022927"/>
    </source>
</evidence>
<dbReference type="GO" id="GO:0000045">
    <property type="term" value="P:autophagosome assembly"/>
    <property type="evidence" value="ECO:0007669"/>
    <property type="project" value="TreeGrafter"/>
</dbReference>
<evidence type="ECO:0000256" key="3">
    <source>
        <dbReference type="ARBA" id="ARBA00022448"/>
    </source>
</evidence>
<dbReference type="GO" id="GO:0019779">
    <property type="term" value="F:Atg8 activating enzyme activity"/>
    <property type="evidence" value="ECO:0007669"/>
    <property type="project" value="TreeGrafter"/>
</dbReference>
<comment type="function">
    <text evidence="7">E1-like activating enzyme involved in the 2 ubiquitin-like systems required for cytoplasm to vacuole transport (Cvt) and autophagy. Activates ATG12 for its conjugation with ATG5 and ATG8 for its conjugation with phosphatidylethanolamine. Both systems are needed for the ATG8 association to Cvt vesicles and autophagosomes membranes. Autophagy is essential for maintenance of amino acid levels and protein synthesis under nitrogen starvation. Required for selective autophagic degradation of the nucleus (nucleophagy) as well as for mitophagy which contributes to regulate mitochondrial quantity and quality by eliminating the mitochondria to a basal level to fulfill cellular energy requirements and preventing excess ROS production.</text>
</comment>
<sequence length="674" mass="73500">MPIVQFTPFSSLVQPAFWHELTKLKIDVLRLSDEALPVTGSYSVGRSINDRETGNEIVLGCNLSVGPESFEKSTQPSSGTFFAKGHFKNYNTIEEFKAADKSVLFNQEAEKIWESIIATRDTSALTNFLLITYADLKKYKYYYWFAFPAFVAKPAWEIDEPGWKPASDELTHDSLSSIHSQLRATPLQFFLVRSGVEIAPVESYATFFANVPPAEQTIGFVDPSASPTSPGWPLRNLLAYLHALYPATATSLRILCWRDAELPPTGASWKSRFGVVHASPPAGAAQGRLSAVGWEKTPQGKLAPRAADLAPMMDPARLADQAVDLNLKLMRWRILPALDLEKISSTRCLLLGAGTLGCYVARTLMGWGVRDITLVDSGRVSFSNPVRQPLFEFEDCLDGGKPKAECAAARMKKIFPGINAAGHTLSIPMPGHPVPPALVDQAREDVRRLEELIDAHDAVFLLMDSRESRWLPTVISAAKGKIVLNAALGFDTFLVMRHGVRASKVHDGAAQLGCYYCNDIVAPADSLTDRTLDEMCTVTRPGLASIAASTAVELLASVLQHPDGVHAAAPPPGSDPAQLVGAGVLGLVPHQLRGFLAQFRNLHIVGAAYGRCTGCSEAVLKAYETEGFDMVLQALNDEKYLPRLTGLDELYAEGQKALEEVDWDVDEGEGEDDF</sequence>
<dbReference type="Gene3D" id="3.40.140.100">
    <property type="entry name" value="Ubiquitin-like modifier-activating enzyme ATG7 C-terminal domain"/>
    <property type="match status" value="1"/>
</dbReference>
<keyword evidence="7" id="KW-0833">Ubl conjugation pathway</keyword>
<dbReference type="FunFam" id="3.40.50.720:FF:000243">
    <property type="entry name" value="Ubiquitin-like modifier-activating enzyme ATG7"/>
    <property type="match status" value="1"/>
</dbReference>
<dbReference type="Pfam" id="PF00899">
    <property type="entry name" value="ThiF"/>
    <property type="match status" value="1"/>
</dbReference>
<comment type="similarity">
    <text evidence="1 7">Belongs to the ATG7 family.</text>
</comment>
<dbReference type="GO" id="GO:0032446">
    <property type="term" value="P:protein modification by small protein conjugation"/>
    <property type="evidence" value="ECO:0007669"/>
    <property type="project" value="TreeGrafter"/>
</dbReference>